<reference evidence="4" key="1">
    <citation type="journal article" date="2019" name="Int. J. Syst. Evol. Microbiol.">
        <title>The Global Catalogue of Microorganisms (GCM) 10K type strain sequencing project: providing services to taxonomists for standard genome sequencing and annotation.</title>
        <authorList>
            <consortium name="The Broad Institute Genomics Platform"/>
            <consortium name="The Broad Institute Genome Sequencing Center for Infectious Disease"/>
            <person name="Wu L."/>
            <person name="Ma J."/>
        </authorList>
    </citation>
    <scope>NUCLEOTIDE SEQUENCE [LARGE SCALE GENOMIC DNA]</scope>
    <source>
        <strain evidence="4">CCUG 50353</strain>
    </source>
</reference>
<evidence type="ECO:0000313" key="4">
    <source>
        <dbReference type="Proteomes" id="UP001595733"/>
    </source>
</evidence>
<evidence type="ECO:0000259" key="2">
    <source>
        <dbReference type="Pfam" id="PF14620"/>
    </source>
</evidence>
<dbReference type="InterPro" id="IPR014239">
    <property type="entry name" value="YpeB_PepSY1-2"/>
</dbReference>
<dbReference type="RefSeq" id="WP_378140834.1">
    <property type="nucleotide sequence ID" value="NZ_JBHSEF010000011.1"/>
</dbReference>
<accession>A0ABV8UVP0</accession>
<comment type="caution">
    <text evidence="3">The sequence shown here is derived from an EMBL/GenBank/DDBJ whole genome shotgun (WGS) entry which is preliminary data.</text>
</comment>
<gene>
    <name evidence="3" type="ORF">ACFO0S_05625</name>
</gene>
<dbReference type="EMBL" id="JBHSEF010000011">
    <property type="protein sequence ID" value="MFC4354559.1"/>
    <property type="molecule type" value="Genomic_DNA"/>
</dbReference>
<dbReference type="InterPro" id="IPR025711">
    <property type="entry name" value="PepSY"/>
</dbReference>
<evidence type="ECO:0000313" key="3">
    <source>
        <dbReference type="EMBL" id="MFC4354559.1"/>
    </source>
</evidence>
<proteinExistence type="predicted"/>
<feature type="domain" description="PepSY" evidence="1">
    <location>
        <begin position="386"/>
        <end position="423"/>
    </location>
</feature>
<feature type="domain" description="Sporulation protein YpeB PepSY1 and PepSY2" evidence="2">
    <location>
        <begin position="170"/>
        <end position="354"/>
    </location>
</feature>
<organism evidence="3 4">
    <name type="scientific">Chryseomicrobium palamuruense</name>
    <dbReference type="NCBI Taxonomy" id="682973"/>
    <lineage>
        <taxon>Bacteria</taxon>
        <taxon>Bacillati</taxon>
        <taxon>Bacillota</taxon>
        <taxon>Bacilli</taxon>
        <taxon>Bacillales</taxon>
        <taxon>Caryophanaceae</taxon>
        <taxon>Chryseomicrobium</taxon>
    </lineage>
</organism>
<sequence>MNLKWGVALTAALVLLGSFYLWQQSRYEAMASTVSTNYASKVYNIGESMEQLGEHVDGALLPAKADLAQDDLEGIWRMTDKIRNEMSTLPFEEDASVYWLNYLARIGDAAKLTSDGELDFSTWKDAMRKSRENLQVVTSEWMRSNGSVEKKEELLSRFYHQQASEKSLEEMRKLNELVKSYTETDFPASTSEADYAKKKAMANLDGETLSENEVVEKWKTDFPEFKNATIRITESKKNAPYPFYHIEFSGDKKKGFADYSKVGGHLLTTLIEQPFTEKSKDPAELQQLAKEKMTHLGYEDTVMTSSRENHVAWHFTFTRQVPNQAVVYSDSIQLKLAKDTGEILGLQPIEYIQKENLPDTVPLEIDSKNILDDHVTLESSRLAYIEDSKMNQVLCYEWVIRTETGTQYRMYVDAKDGKIIKKEKIKG</sequence>
<keyword evidence="4" id="KW-1185">Reference proteome</keyword>
<dbReference type="Proteomes" id="UP001595733">
    <property type="component" value="Unassembled WGS sequence"/>
</dbReference>
<dbReference type="Pfam" id="PF14620">
    <property type="entry name" value="YPEB_PepSY1-2"/>
    <property type="match status" value="1"/>
</dbReference>
<dbReference type="Pfam" id="PF03413">
    <property type="entry name" value="PepSY"/>
    <property type="match status" value="1"/>
</dbReference>
<protein>
    <submittedName>
        <fullName evidence="3">PepSY1/2 domain-containing protein</fullName>
    </submittedName>
</protein>
<evidence type="ECO:0000259" key="1">
    <source>
        <dbReference type="Pfam" id="PF03413"/>
    </source>
</evidence>
<name>A0ABV8UVP0_9BACL</name>